<dbReference type="Gene3D" id="3.80.10.10">
    <property type="entry name" value="Ribonuclease Inhibitor"/>
    <property type="match status" value="1"/>
</dbReference>
<reference evidence="4 5" key="2">
    <citation type="submission" date="2024-07" db="EMBL/GenBank/DDBJ databases">
        <authorList>
            <person name="Akdeniz Z."/>
        </authorList>
    </citation>
    <scope>NUCLEOTIDE SEQUENCE [LARGE SCALE GENOMIC DNA]</scope>
</reference>
<reference evidence="3" key="1">
    <citation type="submission" date="2023-06" db="EMBL/GenBank/DDBJ databases">
        <authorList>
            <person name="Kurt Z."/>
        </authorList>
    </citation>
    <scope>NUCLEOTIDE SEQUENCE</scope>
</reference>
<dbReference type="PROSITE" id="PS51450">
    <property type="entry name" value="LRR"/>
    <property type="match status" value="1"/>
</dbReference>
<dbReference type="AlphaFoldDB" id="A0AA86REV8"/>
<sequence length="387" mass="45219">MTEEESINKIINKNSLNTLSEYDKEMTEKYHSQIKDGVLQIQSDSFNQLELKSLDFIKALNIKKLVLRNLLNVISKLQSKTITDLIIENCINFQNPKDFELENLEYFKVMNCFNQGICDQTLVYDLRMFQKLKDIHLRGCMIDMSPLSQMNNLIKLTLNDCGIRNTDMFRTLTNLVELGLSLNKGIKITSLRHLNKLTSLSLCHCELVQIDELRPLINLLELYLHGNKCDISPVQYLTKLTKLGLEGCNQVNLDVLQQLVNLQEIQLYDNSIVYIQPLARLKQIIKLSTFKNYIIDIPSVQHHPNFEKFDFSFQVQPSFELLKRANIFRSINKPITLLKSIDKNFKQVYTFRQKLEQCLKQCQQDQAKLFSHVSLFFERINVFDSHQ</sequence>
<name>A0AA86REV8_9EUKA</name>
<keyword evidence="5" id="KW-1185">Reference proteome</keyword>
<dbReference type="PANTHER" id="PTHR46652">
    <property type="entry name" value="LEUCINE-RICH REPEAT AND IQ DOMAIN-CONTAINING PROTEIN 1-RELATED"/>
    <property type="match status" value="1"/>
</dbReference>
<evidence type="ECO:0000256" key="2">
    <source>
        <dbReference type="ARBA" id="ARBA00022737"/>
    </source>
</evidence>
<dbReference type="Proteomes" id="UP001642409">
    <property type="component" value="Unassembled WGS sequence"/>
</dbReference>
<evidence type="ECO:0000313" key="3">
    <source>
        <dbReference type="EMBL" id="CAI9977144.1"/>
    </source>
</evidence>
<evidence type="ECO:0000256" key="1">
    <source>
        <dbReference type="ARBA" id="ARBA00022614"/>
    </source>
</evidence>
<proteinExistence type="predicted"/>
<protein>
    <submittedName>
        <fullName evidence="3">Leucine-rich repeat domain-containing protein</fullName>
    </submittedName>
    <submittedName>
        <fullName evidence="4">Leucine-rich_repeat domain-containing protein</fullName>
    </submittedName>
</protein>
<dbReference type="EMBL" id="CAXDID020000022">
    <property type="protein sequence ID" value="CAL5988140.1"/>
    <property type="molecule type" value="Genomic_DNA"/>
</dbReference>
<organism evidence="3">
    <name type="scientific">Hexamita inflata</name>
    <dbReference type="NCBI Taxonomy" id="28002"/>
    <lineage>
        <taxon>Eukaryota</taxon>
        <taxon>Metamonada</taxon>
        <taxon>Diplomonadida</taxon>
        <taxon>Hexamitidae</taxon>
        <taxon>Hexamitinae</taxon>
        <taxon>Hexamita</taxon>
    </lineage>
</organism>
<keyword evidence="2" id="KW-0677">Repeat</keyword>
<evidence type="ECO:0000313" key="5">
    <source>
        <dbReference type="Proteomes" id="UP001642409"/>
    </source>
</evidence>
<accession>A0AA86REV8</accession>
<dbReference type="EMBL" id="CATOUU010001177">
    <property type="protein sequence ID" value="CAI9977144.1"/>
    <property type="molecule type" value="Genomic_DNA"/>
</dbReference>
<dbReference type="PANTHER" id="PTHR46652:SF3">
    <property type="entry name" value="LEUCINE-RICH REPEAT-CONTAINING PROTEIN 9"/>
    <property type="match status" value="1"/>
</dbReference>
<comment type="caution">
    <text evidence="3">The sequence shown here is derived from an EMBL/GenBank/DDBJ whole genome shotgun (WGS) entry which is preliminary data.</text>
</comment>
<keyword evidence="1" id="KW-0433">Leucine-rich repeat</keyword>
<gene>
    <name evidence="4" type="ORF">HINF_LOCUS10226</name>
    <name evidence="3" type="ORF">HINF_LOCUS64789</name>
</gene>
<dbReference type="SUPFAM" id="SSF52058">
    <property type="entry name" value="L domain-like"/>
    <property type="match status" value="1"/>
</dbReference>
<dbReference type="InterPro" id="IPR001611">
    <property type="entry name" value="Leu-rich_rpt"/>
</dbReference>
<dbReference type="InterPro" id="IPR032675">
    <property type="entry name" value="LRR_dom_sf"/>
</dbReference>
<evidence type="ECO:0000313" key="4">
    <source>
        <dbReference type="EMBL" id="CAL5988140.1"/>
    </source>
</evidence>
<dbReference type="InterPro" id="IPR050836">
    <property type="entry name" value="SDS22/Internalin_LRR"/>
</dbReference>